<protein>
    <submittedName>
        <fullName evidence="3">Uncharacterized protein</fullName>
    </submittedName>
</protein>
<evidence type="ECO:0000313" key="3">
    <source>
        <dbReference type="EMBL" id="CAJ1407639.1"/>
    </source>
</evidence>
<keyword evidence="2" id="KW-0472">Membrane</keyword>
<organism evidence="3 4">
    <name type="scientific">Effrenium voratum</name>
    <dbReference type="NCBI Taxonomy" id="2562239"/>
    <lineage>
        <taxon>Eukaryota</taxon>
        <taxon>Sar</taxon>
        <taxon>Alveolata</taxon>
        <taxon>Dinophyceae</taxon>
        <taxon>Suessiales</taxon>
        <taxon>Symbiodiniaceae</taxon>
        <taxon>Effrenium</taxon>
    </lineage>
</organism>
<proteinExistence type="predicted"/>
<feature type="region of interest" description="Disordered" evidence="1">
    <location>
        <begin position="76"/>
        <end position="148"/>
    </location>
</feature>
<gene>
    <name evidence="3" type="ORF">EVOR1521_LOCUS29283</name>
</gene>
<dbReference type="Proteomes" id="UP001178507">
    <property type="component" value="Unassembled WGS sequence"/>
</dbReference>
<evidence type="ECO:0000313" key="4">
    <source>
        <dbReference type="Proteomes" id="UP001178507"/>
    </source>
</evidence>
<keyword evidence="4" id="KW-1185">Reference proteome</keyword>
<dbReference type="AlphaFoldDB" id="A0AA36JL44"/>
<evidence type="ECO:0000256" key="1">
    <source>
        <dbReference type="SAM" id="MobiDB-lite"/>
    </source>
</evidence>
<evidence type="ECO:0000256" key="2">
    <source>
        <dbReference type="SAM" id="Phobius"/>
    </source>
</evidence>
<feature type="compositionally biased region" description="Polar residues" evidence="1">
    <location>
        <begin position="92"/>
        <end position="117"/>
    </location>
</feature>
<keyword evidence="2" id="KW-0812">Transmembrane</keyword>
<comment type="caution">
    <text evidence="3">The sequence shown here is derived from an EMBL/GenBank/DDBJ whole genome shotgun (WGS) entry which is preliminary data.</text>
</comment>
<dbReference type="EMBL" id="CAUJNA010003683">
    <property type="protein sequence ID" value="CAJ1407639.1"/>
    <property type="molecule type" value="Genomic_DNA"/>
</dbReference>
<accession>A0AA36JL44</accession>
<name>A0AA36JL44_9DINO</name>
<sequence>MGEFSYSRAGPDRCKKLRLRRLTSRAFIGFVCFFGVALPLICLVTALLHYNKYERCKHHVRQLRLEYQREQLERELAAGEEEAEARPERRSGQATPPATSSQGLVRSVTPVETNYQALSGEPRAAGSQGRSSVGNLTYAAPEAFLRPS</sequence>
<keyword evidence="2" id="KW-1133">Transmembrane helix</keyword>
<feature type="transmembrane region" description="Helical" evidence="2">
    <location>
        <begin position="26"/>
        <end position="50"/>
    </location>
</feature>
<reference evidence="3" key="1">
    <citation type="submission" date="2023-08" db="EMBL/GenBank/DDBJ databases">
        <authorList>
            <person name="Chen Y."/>
            <person name="Shah S."/>
            <person name="Dougan E. K."/>
            <person name="Thang M."/>
            <person name="Chan C."/>
        </authorList>
    </citation>
    <scope>NUCLEOTIDE SEQUENCE</scope>
</reference>